<evidence type="ECO:0000256" key="6">
    <source>
        <dbReference type="SAM" id="Phobius"/>
    </source>
</evidence>
<evidence type="ECO:0000256" key="4">
    <source>
        <dbReference type="ARBA" id="ARBA00022989"/>
    </source>
</evidence>
<keyword evidence="2" id="KW-1003">Cell membrane</keyword>
<gene>
    <name evidence="7" type="ORF">IRJ18_08315</name>
</gene>
<accession>A0ABR9XGN3</accession>
<evidence type="ECO:0000256" key="1">
    <source>
        <dbReference type="ARBA" id="ARBA00004651"/>
    </source>
</evidence>
<feature type="transmembrane region" description="Helical" evidence="6">
    <location>
        <begin position="418"/>
        <end position="435"/>
    </location>
</feature>
<comment type="caution">
    <text evidence="7">The sequence shown here is derived from an EMBL/GenBank/DDBJ whole genome shotgun (WGS) entry which is preliminary data.</text>
</comment>
<feature type="transmembrane region" description="Helical" evidence="6">
    <location>
        <begin position="231"/>
        <end position="249"/>
    </location>
</feature>
<dbReference type="InterPro" id="IPR002797">
    <property type="entry name" value="Polysacc_synth"/>
</dbReference>
<sequence>MPKNKLSTRFFSSGLQSVAVQVLGSVFFYLVSVYFTKETFGMISWMNAVSLFITTILGLGLEQVVIRRIAASSRSDWAAAAFFLHSLTGFAITLAALLLLNSILGDKNPVYKYLPWFFAAQGLIFTGTPLKQFLNAKEQFTPYGIIAFISNSSKVAATVILQQTHQLTINTVIVVLVSAAGFELVALLTYVLINTSFRFKLRLKAYVKLVKESSAQYISVIFDMSLSRMDWILLGIMTTNVMLADYSFAYRAFELARLPILIIAPIIMPRLSRLMAANHKPDIANRQLINAFNSVEMFFAMLIPLSLNILWVPVVSFITKGKYGDTNSMQFLILSWGIPLQVFINLLWSLSFGAKKYKQVTLITIYCAVTNMVLNLVFIPKFGGLGSAIAFLGTTLLQCGLLYKLVYRQIMAISLKPFFLFATIAAVVYLLVLWLNTSFFISLPIALVVYILGGILSRQITRQHLYNFKNFLS</sequence>
<reference evidence="7 8" key="1">
    <citation type="submission" date="2020-10" db="EMBL/GenBank/DDBJ databases">
        <title>Mucilaginibacter mali sp. nov., isolated from rhizosphere soil of apple orchard.</title>
        <authorList>
            <person name="Lee J.-S."/>
            <person name="Kim H.S."/>
            <person name="Kim J.-S."/>
        </authorList>
    </citation>
    <scope>NUCLEOTIDE SEQUENCE [LARGE SCALE GENOMIC DNA]</scope>
    <source>
        <strain evidence="7 8">KCTC 23157</strain>
    </source>
</reference>
<evidence type="ECO:0000256" key="3">
    <source>
        <dbReference type="ARBA" id="ARBA00022692"/>
    </source>
</evidence>
<keyword evidence="3 6" id="KW-0812">Transmembrane</keyword>
<name>A0ABR9XGN3_9SPHI</name>
<dbReference type="EMBL" id="JADFFM010000001">
    <property type="protein sequence ID" value="MBE9666360.1"/>
    <property type="molecule type" value="Genomic_DNA"/>
</dbReference>
<feature type="transmembrane region" description="Helical" evidence="6">
    <location>
        <begin position="360"/>
        <end position="379"/>
    </location>
</feature>
<evidence type="ECO:0000256" key="2">
    <source>
        <dbReference type="ARBA" id="ARBA00022475"/>
    </source>
</evidence>
<feature type="transmembrane region" description="Helical" evidence="6">
    <location>
        <begin position="441"/>
        <end position="460"/>
    </location>
</feature>
<feature type="transmembrane region" description="Helical" evidence="6">
    <location>
        <begin position="12"/>
        <end position="36"/>
    </location>
</feature>
<keyword evidence="5 6" id="KW-0472">Membrane</keyword>
<feature type="transmembrane region" description="Helical" evidence="6">
    <location>
        <begin position="297"/>
        <end position="318"/>
    </location>
</feature>
<keyword evidence="4 6" id="KW-1133">Transmembrane helix</keyword>
<dbReference type="Proteomes" id="UP000632774">
    <property type="component" value="Unassembled WGS sequence"/>
</dbReference>
<feature type="transmembrane region" description="Helical" evidence="6">
    <location>
        <begin position="385"/>
        <end position="406"/>
    </location>
</feature>
<evidence type="ECO:0000313" key="8">
    <source>
        <dbReference type="Proteomes" id="UP000632774"/>
    </source>
</evidence>
<evidence type="ECO:0000313" key="7">
    <source>
        <dbReference type="EMBL" id="MBE9666360.1"/>
    </source>
</evidence>
<evidence type="ECO:0000256" key="5">
    <source>
        <dbReference type="ARBA" id="ARBA00023136"/>
    </source>
</evidence>
<organism evidence="7 8">
    <name type="scientific">Mucilaginibacter boryungensis</name>
    <dbReference type="NCBI Taxonomy" id="768480"/>
    <lineage>
        <taxon>Bacteria</taxon>
        <taxon>Pseudomonadati</taxon>
        <taxon>Bacteroidota</taxon>
        <taxon>Sphingobacteriia</taxon>
        <taxon>Sphingobacteriales</taxon>
        <taxon>Sphingobacteriaceae</taxon>
        <taxon>Mucilaginibacter</taxon>
    </lineage>
</organism>
<dbReference type="InterPro" id="IPR050833">
    <property type="entry name" value="Poly_Biosynth_Transport"/>
</dbReference>
<feature type="transmembrane region" description="Helical" evidence="6">
    <location>
        <begin position="110"/>
        <end position="128"/>
    </location>
</feature>
<keyword evidence="8" id="KW-1185">Reference proteome</keyword>
<feature type="transmembrane region" description="Helical" evidence="6">
    <location>
        <begin position="330"/>
        <end position="348"/>
    </location>
</feature>
<feature type="transmembrane region" description="Helical" evidence="6">
    <location>
        <begin position="167"/>
        <end position="193"/>
    </location>
</feature>
<feature type="transmembrane region" description="Helical" evidence="6">
    <location>
        <begin position="140"/>
        <end position="161"/>
    </location>
</feature>
<comment type="subcellular location">
    <subcellularLocation>
        <location evidence="1">Cell membrane</location>
        <topology evidence="1">Multi-pass membrane protein</topology>
    </subcellularLocation>
</comment>
<feature type="transmembrane region" description="Helical" evidence="6">
    <location>
        <begin position="255"/>
        <end position="276"/>
    </location>
</feature>
<dbReference type="PANTHER" id="PTHR30250:SF11">
    <property type="entry name" value="O-ANTIGEN TRANSPORTER-RELATED"/>
    <property type="match status" value="1"/>
</dbReference>
<feature type="transmembrane region" description="Helical" evidence="6">
    <location>
        <begin position="42"/>
        <end position="61"/>
    </location>
</feature>
<dbReference type="PANTHER" id="PTHR30250">
    <property type="entry name" value="PST FAMILY PREDICTED COLANIC ACID TRANSPORTER"/>
    <property type="match status" value="1"/>
</dbReference>
<dbReference type="Pfam" id="PF01943">
    <property type="entry name" value="Polysacc_synt"/>
    <property type="match status" value="1"/>
</dbReference>
<feature type="transmembrane region" description="Helical" evidence="6">
    <location>
        <begin position="82"/>
        <end position="104"/>
    </location>
</feature>
<proteinExistence type="predicted"/>
<dbReference type="RefSeq" id="WP_194105725.1">
    <property type="nucleotide sequence ID" value="NZ_JADFFM010000001.1"/>
</dbReference>
<protein>
    <submittedName>
        <fullName evidence="7">Polysaccharide biosynthesis C-terminal domain-containing protein</fullName>
    </submittedName>
</protein>